<reference evidence="4 5" key="1">
    <citation type="journal article" date="2014" name="PLoS ONE">
        <title>Global Analysis of Gene Expression Profiles in Physic Nut (Jatropha curcas L.) Seedlings Exposed to Salt Stress.</title>
        <authorList>
            <person name="Zhang L."/>
            <person name="Zhang C."/>
            <person name="Wu P."/>
            <person name="Chen Y."/>
            <person name="Li M."/>
            <person name="Jiang H."/>
            <person name="Wu G."/>
        </authorList>
    </citation>
    <scope>NUCLEOTIDE SEQUENCE [LARGE SCALE GENOMIC DNA]</scope>
    <source>
        <strain evidence="5">cv. GZQX0401</strain>
        <tissue evidence="4">Young leaves</tissue>
    </source>
</reference>
<dbReference type="PANTHER" id="PTHR46086:SF3">
    <property type="entry name" value="TRIACYLGLYCEROL LIPASE OBL1"/>
    <property type="match status" value="1"/>
</dbReference>
<dbReference type="AlphaFoldDB" id="A0A067KWM1"/>
<evidence type="ECO:0000313" key="5">
    <source>
        <dbReference type="Proteomes" id="UP000027138"/>
    </source>
</evidence>
<dbReference type="EMBL" id="KK914327">
    <property type="protein sequence ID" value="KDP40611.1"/>
    <property type="molecule type" value="Genomic_DNA"/>
</dbReference>
<dbReference type="ESTHER" id="jatcu-a0a067kwm1">
    <property type="family name" value="Triacylglycerol-lipase-OBL1-like"/>
</dbReference>
<dbReference type="SUPFAM" id="SSF53474">
    <property type="entry name" value="alpha/beta-Hydrolases"/>
    <property type="match status" value="1"/>
</dbReference>
<dbReference type="CDD" id="cd00519">
    <property type="entry name" value="Lipase_3"/>
    <property type="match status" value="1"/>
</dbReference>
<keyword evidence="1" id="KW-0378">Hydrolase</keyword>
<keyword evidence="2" id="KW-0472">Membrane</keyword>
<dbReference type="GO" id="GO:0004806">
    <property type="term" value="F:triacylglycerol lipase activity"/>
    <property type="evidence" value="ECO:0007669"/>
    <property type="project" value="InterPro"/>
</dbReference>
<feature type="domain" description="Fungal lipase-type" evidence="3">
    <location>
        <begin position="220"/>
        <end position="398"/>
    </location>
</feature>
<dbReference type="Proteomes" id="UP000027138">
    <property type="component" value="Unassembled WGS sequence"/>
</dbReference>
<gene>
    <name evidence="4" type="ORF">JCGZ_24610</name>
</gene>
<organism evidence="4 5">
    <name type="scientific">Jatropha curcas</name>
    <name type="common">Barbados nut</name>
    <dbReference type="NCBI Taxonomy" id="180498"/>
    <lineage>
        <taxon>Eukaryota</taxon>
        <taxon>Viridiplantae</taxon>
        <taxon>Streptophyta</taxon>
        <taxon>Embryophyta</taxon>
        <taxon>Tracheophyta</taxon>
        <taxon>Spermatophyta</taxon>
        <taxon>Magnoliopsida</taxon>
        <taxon>eudicotyledons</taxon>
        <taxon>Gunneridae</taxon>
        <taxon>Pentapetalae</taxon>
        <taxon>rosids</taxon>
        <taxon>fabids</taxon>
        <taxon>Malpighiales</taxon>
        <taxon>Euphorbiaceae</taxon>
        <taxon>Crotonoideae</taxon>
        <taxon>Jatropheae</taxon>
        <taxon>Jatropha</taxon>
    </lineage>
</organism>
<dbReference type="GO" id="GO:0006629">
    <property type="term" value="P:lipid metabolic process"/>
    <property type="evidence" value="ECO:0007669"/>
    <property type="project" value="InterPro"/>
</dbReference>
<dbReference type="InterPro" id="IPR002921">
    <property type="entry name" value="Fungal_lipase-type"/>
</dbReference>
<dbReference type="Gene3D" id="3.40.50.1820">
    <property type="entry name" value="alpha/beta hydrolase"/>
    <property type="match status" value="1"/>
</dbReference>
<keyword evidence="5" id="KW-1185">Reference proteome</keyword>
<dbReference type="Pfam" id="PF01764">
    <property type="entry name" value="Lipase_3"/>
    <property type="match status" value="1"/>
</dbReference>
<dbReference type="OrthoDB" id="438440at2759"/>
<feature type="transmembrane region" description="Helical" evidence="2">
    <location>
        <begin position="320"/>
        <end position="341"/>
    </location>
</feature>
<sequence>MAIDGPVIKYLIVNHGKRDVWSLLLAAKTHLWNFSLVALWIKDKKSGLSFLDSSDEEVKLKAAVDSFWVLVLSYIFQIFLLLIQTPMKYVGDAVDFVLNFISQNGGFSGILNNILRGKVVIPKRGAENFLSSIGFLDDRIDLYKNLADKADEILPADGNSDSKLENRKLMDLCIMASKLAYENAKMNFVGFYDCWNEYQKESNTQVFIFSDKPKDANLIVISFRGTEPFNAQDWITDVDFSWYGLENVGKIHVGFLEAMGLGDRSDITTFVKHLQKKDKSLLFLDADSEKAMLDLTKNGAFYVVAIKLCNLLKEHRNAKFVVTGHSLGGALAILFPTVLVIQEETELLQKMLNIYTFGQPRIGDKDLATYMETQLSKLTAKYFRVVYCNDMVPRLPFDDKFFHYKHYGECIYYDSNYFSQVMKEEPHPNFFGLQYFIPMRKTALWELLKSLAMGYIHGPDYKESWESTLFRVMGLVLPGVASHSPVNYVNSVRLGRERILKLPSFALM</sequence>
<evidence type="ECO:0000256" key="1">
    <source>
        <dbReference type="ARBA" id="ARBA00022801"/>
    </source>
</evidence>
<evidence type="ECO:0000256" key="2">
    <source>
        <dbReference type="SAM" id="Phobius"/>
    </source>
</evidence>
<evidence type="ECO:0000259" key="3">
    <source>
        <dbReference type="Pfam" id="PF01764"/>
    </source>
</evidence>
<accession>A0A067KWM1</accession>
<proteinExistence type="predicted"/>
<protein>
    <recommendedName>
        <fullName evidence="3">Fungal lipase-type domain-containing protein</fullName>
    </recommendedName>
</protein>
<dbReference type="InterPro" id="IPR029058">
    <property type="entry name" value="AB_hydrolase_fold"/>
</dbReference>
<feature type="transmembrane region" description="Helical" evidence="2">
    <location>
        <begin position="62"/>
        <end position="84"/>
    </location>
</feature>
<dbReference type="PANTHER" id="PTHR46086">
    <property type="entry name" value="ALPHA/BETA-HYDROLASES SUPERFAMILY PROTEIN"/>
    <property type="match status" value="1"/>
</dbReference>
<name>A0A067KWM1_JATCU</name>
<keyword evidence="2" id="KW-0812">Transmembrane</keyword>
<evidence type="ECO:0000313" key="4">
    <source>
        <dbReference type="EMBL" id="KDP40611.1"/>
    </source>
</evidence>
<keyword evidence="2" id="KW-1133">Transmembrane helix</keyword>
<feature type="transmembrane region" description="Helical" evidence="2">
    <location>
        <begin position="20"/>
        <end position="41"/>
    </location>
</feature>
<dbReference type="InterPro" id="IPR044819">
    <property type="entry name" value="OBL-like"/>
</dbReference>